<gene>
    <name evidence="2" type="ORF">QT716_12980</name>
</gene>
<accession>A0ABU4G1V5</accession>
<dbReference type="EMBL" id="JAUBDH010000008">
    <property type="protein sequence ID" value="MDW0110952.1"/>
    <property type="molecule type" value="Genomic_DNA"/>
</dbReference>
<proteinExistence type="predicted"/>
<evidence type="ECO:0000313" key="3">
    <source>
        <dbReference type="Proteomes" id="UP001280629"/>
    </source>
</evidence>
<dbReference type="InterPro" id="IPR024976">
    <property type="entry name" value="DUF3885"/>
</dbReference>
<dbReference type="Proteomes" id="UP001280629">
    <property type="component" value="Unassembled WGS sequence"/>
</dbReference>
<dbReference type="RefSeq" id="WP_317936529.1">
    <property type="nucleotide sequence ID" value="NZ_JAUBDH010000008.1"/>
</dbReference>
<reference evidence="2 3" key="1">
    <citation type="submission" date="2023-06" db="EMBL/GenBank/DDBJ databases">
        <title>Sporosarcina sp. nov., isolated from Korean traditional fermented seafood 'Jeotgal'.</title>
        <authorList>
            <person name="Yang A.-I."/>
            <person name="Shin N.-R."/>
        </authorList>
    </citation>
    <scope>NUCLEOTIDE SEQUENCE [LARGE SCALE GENOMIC DNA]</scope>
    <source>
        <strain evidence="2 3">KCTC3840</strain>
    </source>
</reference>
<organism evidence="2 3">
    <name type="scientific">Sporosarcina aquimarina</name>
    <dbReference type="NCBI Taxonomy" id="114975"/>
    <lineage>
        <taxon>Bacteria</taxon>
        <taxon>Bacillati</taxon>
        <taxon>Bacillota</taxon>
        <taxon>Bacilli</taxon>
        <taxon>Bacillales</taxon>
        <taxon>Caryophanaceae</taxon>
        <taxon>Sporosarcina</taxon>
    </lineage>
</organism>
<protein>
    <submittedName>
        <fullName evidence="2">DUF3885 domain-containing protein</fullName>
    </submittedName>
</protein>
<dbReference type="Pfam" id="PF13021">
    <property type="entry name" value="DUF3885"/>
    <property type="match status" value="1"/>
</dbReference>
<sequence>MKEHVLQYIESNFPDLSSDLYLRFELGDPYGNGTDERINQVVTRVNTLFEEFFKLDDSVYLYIKDWGESEDVMFGNTTPAYLYELLSHQKIEEKTMYDIEEDVDEVTGKPIEIRNEYNVKFVCSEVRSVGYKEILEGIGNYEQGRDPSIGQSVYFINMEKNLIFHMYDDRGCDVFSLTKEPLLPIYETYSKWILDYNRVEIDNALEVGLFNIHETAAETAKRLKINNLKVEETKINLYENNTCHITHSLAIPNGYAEECIHELSGTGFTIAGGGSDNACTTIQAMKTEALALIDYQTELMSLYAKKYKGEYHGWSAKRATSQDALSIKKE</sequence>
<feature type="domain" description="DUF3885" evidence="1">
    <location>
        <begin position="7"/>
        <end position="197"/>
    </location>
</feature>
<comment type="caution">
    <text evidence="2">The sequence shown here is derived from an EMBL/GenBank/DDBJ whole genome shotgun (WGS) entry which is preliminary data.</text>
</comment>
<keyword evidence="3" id="KW-1185">Reference proteome</keyword>
<name>A0ABU4G1V5_9BACL</name>
<evidence type="ECO:0000259" key="1">
    <source>
        <dbReference type="Pfam" id="PF13021"/>
    </source>
</evidence>
<evidence type="ECO:0000313" key="2">
    <source>
        <dbReference type="EMBL" id="MDW0110952.1"/>
    </source>
</evidence>